<accession>A0A328BIN7</accession>
<protein>
    <submittedName>
        <fullName evidence="1">Uncharacterized protein</fullName>
    </submittedName>
</protein>
<dbReference type="Proteomes" id="UP000248553">
    <property type="component" value="Unassembled WGS sequence"/>
</dbReference>
<dbReference type="SUPFAM" id="SSF53448">
    <property type="entry name" value="Nucleotide-diphospho-sugar transferases"/>
    <property type="match status" value="1"/>
</dbReference>
<keyword evidence="2" id="KW-1185">Reference proteome</keyword>
<reference evidence="2" key="1">
    <citation type="submission" date="2018-05" db="EMBL/GenBank/DDBJ databases">
        <authorList>
            <person name="Nie L."/>
        </authorList>
    </citation>
    <scope>NUCLEOTIDE SEQUENCE [LARGE SCALE GENOMIC DNA]</scope>
    <source>
        <strain evidence="2">NL</strain>
    </source>
</reference>
<dbReference type="EMBL" id="QHKM01000004">
    <property type="protein sequence ID" value="RAK65774.1"/>
    <property type="molecule type" value="Genomic_DNA"/>
</dbReference>
<organism evidence="1 2">
    <name type="scientific">Hymenobacter edaphi</name>
    <dbReference type="NCBI Taxonomy" id="2211146"/>
    <lineage>
        <taxon>Bacteria</taxon>
        <taxon>Pseudomonadati</taxon>
        <taxon>Bacteroidota</taxon>
        <taxon>Cytophagia</taxon>
        <taxon>Cytophagales</taxon>
        <taxon>Hymenobacteraceae</taxon>
        <taxon>Hymenobacter</taxon>
    </lineage>
</organism>
<gene>
    <name evidence="1" type="ORF">DLM85_13720</name>
</gene>
<dbReference type="AlphaFoldDB" id="A0A328BIN7"/>
<dbReference type="RefSeq" id="WP_111478684.1">
    <property type="nucleotide sequence ID" value="NZ_QHKM01000004.1"/>
</dbReference>
<name>A0A328BIN7_9BACT</name>
<comment type="caution">
    <text evidence="1">The sequence shown here is derived from an EMBL/GenBank/DDBJ whole genome shotgun (WGS) entry which is preliminary data.</text>
</comment>
<evidence type="ECO:0000313" key="2">
    <source>
        <dbReference type="Proteomes" id="UP000248553"/>
    </source>
</evidence>
<proteinExistence type="predicted"/>
<sequence length="339" mass="38385">MTNLVVLSYGSQKEYRRAVLAVLSFFSFYDAPAARPEVQVIIYTDRSDYFEQFLGDVPVQYVILTPEQQTAMMGTVGYRHRIKAVVVGDTLVQHPADNLLFFDSDTFFIKHPGPLLASIRPGVDVMHTVEFTFNDIAAQPLPHDKTVADFVRMMEREPFQTTRGAERFSGTQQCWNSGVLGLAPSVAAYLPDVYQLIDHLYANSHWHIIEQIAFSLVLQTRDQILPAIDYVYHYWEGDKKVAADALLTEAIDARFAALPYSEKLAQVRQLVERLPAAIPAYLAAHREIGLKQDAITAFNADHFWPAYRAALAYLLKVPSDRKFLKDVLYHTKRGLTSRG</sequence>
<dbReference type="OrthoDB" id="865313at2"/>
<dbReference type="InterPro" id="IPR029044">
    <property type="entry name" value="Nucleotide-diphossugar_trans"/>
</dbReference>
<evidence type="ECO:0000313" key="1">
    <source>
        <dbReference type="EMBL" id="RAK65774.1"/>
    </source>
</evidence>